<name>F0W5G7_9STRA</name>
<keyword evidence="1" id="KW-0472">Membrane</keyword>
<keyword evidence="1" id="KW-1133">Transmembrane helix</keyword>
<organism evidence="2">
    <name type="scientific">Albugo laibachii Nc14</name>
    <dbReference type="NCBI Taxonomy" id="890382"/>
    <lineage>
        <taxon>Eukaryota</taxon>
        <taxon>Sar</taxon>
        <taxon>Stramenopiles</taxon>
        <taxon>Oomycota</taxon>
        <taxon>Peronosporomycetes</taxon>
        <taxon>Albuginales</taxon>
        <taxon>Albuginaceae</taxon>
        <taxon>Albugo</taxon>
    </lineage>
</organism>
<keyword evidence="1" id="KW-0812">Transmembrane</keyword>
<reference evidence="2" key="1">
    <citation type="journal article" date="2011" name="PLoS Biol.">
        <title>Gene gain and loss during evolution of obligate parasitism in the white rust pathogen of Arabidopsis thaliana.</title>
        <authorList>
            <person name="Kemen E."/>
            <person name="Gardiner A."/>
            <person name="Schultz-Larsen T."/>
            <person name="Kemen A.C."/>
            <person name="Balmuth A.L."/>
            <person name="Robert-Seilaniantz A."/>
            <person name="Bailey K."/>
            <person name="Holub E."/>
            <person name="Studholme D.J."/>
            <person name="Maclean D."/>
            <person name="Jones J.D."/>
        </authorList>
    </citation>
    <scope>NUCLEOTIDE SEQUENCE</scope>
</reference>
<dbReference type="HOGENOM" id="CLU_1869143_0_0_1"/>
<protein>
    <submittedName>
        <fullName evidence="2">Uncharacterized protein AlNc14C21G2133</fullName>
    </submittedName>
</protein>
<feature type="transmembrane region" description="Helical" evidence="1">
    <location>
        <begin position="6"/>
        <end position="26"/>
    </location>
</feature>
<evidence type="ECO:0000313" key="2">
    <source>
        <dbReference type="EMBL" id="CCA16358.1"/>
    </source>
</evidence>
<accession>F0W5G7</accession>
<reference evidence="2" key="2">
    <citation type="submission" date="2011-02" db="EMBL/GenBank/DDBJ databases">
        <authorList>
            <person name="MacLean D."/>
        </authorList>
    </citation>
    <scope>NUCLEOTIDE SEQUENCE</scope>
</reference>
<evidence type="ECO:0000256" key="1">
    <source>
        <dbReference type="SAM" id="Phobius"/>
    </source>
</evidence>
<dbReference type="EMBL" id="FR824066">
    <property type="protein sequence ID" value="CCA16358.1"/>
    <property type="molecule type" value="Genomic_DNA"/>
</dbReference>
<proteinExistence type="predicted"/>
<gene>
    <name evidence="2" type="primary">AlNc14C21G2133</name>
    <name evidence="2" type="ORF">ALNC14_025010</name>
</gene>
<dbReference type="AlphaFoldDB" id="F0W5G7"/>
<sequence>MMSAYWMGVLHASVLLLPLSFGILYISWRDSRKRVKPIIGAFIKELFLYEVVLVAGSELKSLQDRLQQIPAVEKQKLKSYETRLLNVASLLQEKLRHFTSILTLLDTQSKLVLQETEREEADDSTKKEQ</sequence>